<feature type="compositionally biased region" description="Basic and acidic residues" evidence="9">
    <location>
        <begin position="149"/>
        <end position="160"/>
    </location>
</feature>
<dbReference type="EMBL" id="CADEBD010000309">
    <property type="protein sequence ID" value="CAB3241092.1"/>
    <property type="molecule type" value="Genomic_DNA"/>
</dbReference>
<keyword evidence="5" id="KW-0496">Mitochondrion</keyword>
<evidence type="ECO:0000256" key="9">
    <source>
        <dbReference type="SAM" id="MobiDB-lite"/>
    </source>
</evidence>
<dbReference type="AlphaFoldDB" id="A0A8S1A506"/>
<evidence type="ECO:0000256" key="7">
    <source>
        <dbReference type="ARBA" id="ARBA00035133"/>
    </source>
</evidence>
<evidence type="ECO:0000256" key="3">
    <source>
        <dbReference type="ARBA" id="ARBA00022946"/>
    </source>
</evidence>
<name>A0A8S1A506_ARCPL</name>
<dbReference type="PANTHER" id="PTHR13231:SF3">
    <property type="entry name" value="SMALL RIBOSOMAL SUBUNIT PROTEIN MS31"/>
    <property type="match status" value="1"/>
</dbReference>
<evidence type="ECO:0000256" key="5">
    <source>
        <dbReference type="ARBA" id="ARBA00023128"/>
    </source>
</evidence>
<keyword evidence="12" id="KW-1185">Reference proteome</keyword>
<evidence type="ECO:0000313" key="11">
    <source>
        <dbReference type="EMBL" id="CAB3256313.1"/>
    </source>
</evidence>
<gene>
    <name evidence="11" type="ORF">APLA_LOCUS15318</name>
    <name evidence="10" type="ORF">APLA_LOCUS9421</name>
</gene>
<keyword evidence="4" id="KW-0689">Ribosomal protein</keyword>
<evidence type="ECO:0000313" key="13">
    <source>
        <dbReference type="Proteomes" id="UP000494256"/>
    </source>
</evidence>
<feature type="compositionally biased region" description="Basic and acidic residues" evidence="9">
    <location>
        <begin position="183"/>
        <end position="201"/>
    </location>
</feature>
<reference evidence="12 13" key="1">
    <citation type="submission" date="2020-04" db="EMBL/GenBank/DDBJ databases">
        <authorList>
            <person name="Wallbank WR R."/>
            <person name="Pardo Diaz C."/>
            <person name="Kozak K."/>
            <person name="Martin S."/>
            <person name="Jiggins C."/>
            <person name="Moest M."/>
            <person name="Warren A I."/>
            <person name="Byers J.R.P. K."/>
            <person name="Montejo-Kovacevich G."/>
            <person name="Yen C E."/>
        </authorList>
    </citation>
    <scope>NUCLEOTIDE SEQUENCE [LARGE SCALE GENOMIC DNA]</scope>
</reference>
<keyword evidence="6" id="KW-0687">Ribonucleoprotein</keyword>
<dbReference type="PANTHER" id="PTHR13231">
    <property type="entry name" value="MITOCHONDRIAL RIBOSOMAL PROTEIN S31"/>
    <property type="match status" value="1"/>
</dbReference>
<comment type="similarity">
    <text evidence="2">Belongs to the mitochondrion-specific ribosomal protein mS31 family.</text>
</comment>
<dbReference type="Pfam" id="PF15433">
    <property type="entry name" value="MRP-S31"/>
    <property type="match status" value="1"/>
</dbReference>
<dbReference type="Proteomes" id="UP000494256">
    <property type="component" value="Unassembled WGS sequence"/>
</dbReference>
<dbReference type="OrthoDB" id="5989925at2759"/>
<protein>
    <recommendedName>
        <fullName evidence="7">Small ribosomal subunit protein mS31</fullName>
    </recommendedName>
    <alternativeName>
        <fullName evidence="8">28S ribosomal protein S31, mitochondrial</fullName>
    </alternativeName>
</protein>
<proteinExistence type="inferred from homology"/>
<dbReference type="GO" id="GO:0003735">
    <property type="term" value="F:structural constituent of ribosome"/>
    <property type="evidence" value="ECO:0007669"/>
    <property type="project" value="InterPro"/>
</dbReference>
<evidence type="ECO:0000313" key="12">
    <source>
        <dbReference type="Proteomes" id="UP000494106"/>
    </source>
</evidence>
<feature type="region of interest" description="Disordered" evidence="9">
    <location>
        <begin position="18"/>
        <end position="51"/>
    </location>
</feature>
<dbReference type="GO" id="GO:0005763">
    <property type="term" value="C:mitochondrial small ribosomal subunit"/>
    <property type="evidence" value="ECO:0007669"/>
    <property type="project" value="InterPro"/>
</dbReference>
<accession>A0A8S1A506</accession>
<evidence type="ECO:0000256" key="2">
    <source>
        <dbReference type="ARBA" id="ARBA00011057"/>
    </source>
</evidence>
<organism evidence="10 13">
    <name type="scientific">Arctia plantaginis</name>
    <name type="common">Wood tiger moth</name>
    <name type="synonym">Phalaena plantaginis</name>
    <dbReference type="NCBI Taxonomy" id="874455"/>
    <lineage>
        <taxon>Eukaryota</taxon>
        <taxon>Metazoa</taxon>
        <taxon>Ecdysozoa</taxon>
        <taxon>Arthropoda</taxon>
        <taxon>Hexapoda</taxon>
        <taxon>Insecta</taxon>
        <taxon>Pterygota</taxon>
        <taxon>Neoptera</taxon>
        <taxon>Endopterygota</taxon>
        <taxon>Lepidoptera</taxon>
        <taxon>Glossata</taxon>
        <taxon>Ditrysia</taxon>
        <taxon>Noctuoidea</taxon>
        <taxon>Erebidae</taxon>
        <taxon>Arctiinae</taxon>
        <taxon>Arctia</taxon>
    </lineage>
</organism>
<dbReference type="Proteomes" id="UP000494106">
    <property type="component" value="Unassembled WGS sequence"/>
</dbReference>
<evidence type="ECO:0000256" key="4">
    <source>
        <dbReference type="ARBA" id="ARBA00022980"/>
    </source>
</evidence>
<comment type="caution">
    <text evidence="10">The sequence shown here is derived from an EMBL/GenBank/DDBJ whole genome shotgun (WGS) entry which is preliminary data.</text>
</comment>
<feature type="region of interest" description="Disordered" evidence="9">
    <location>
        <begin position="68"/>
        <end position="87"/>
    </location>
</feature>
<evidence type="ECO:0000313" key="10">
    <source>
        <dbReference type="EMBL" id="CAB3241092.1"/>
    </source>
</evidence>
<evidence type="ECO:0000256" key="6">
    <source>
        <dbReference type="ARBA" id="ARBA00023274"/>
    </source>
</evidence>
<evidence type="ECO:0000256" key="8">
    <source>
        <dbReference type="ARBA" id="ARBA00035363"/>
    </source>
</evidence>
<dbReference type="InterPro" id="IPR026299">
    <property type="entry name" value="MRP-S31"/>
</dbReference>
<dbReference type="EMBL" id="CADEBC010000586">
    <property type="protein sequence ID" value="CAB3256313.1"/>
    <property type="molecule type" value="Genomic_DNA"/>
</dbReference>
<comment type="subcellular location">
    <subcellularLocation>
        <location evidence="1">Mitochondrion</location>
    </subcellularLocation>
</comment>
<sequence length="367" mass="42280">MLTRLKFRQDFRVIGRFLSDKPSDSDGKFNDAKPKESDPPKKSSESSKEKIQQLLKLMMAEPKIKESDYKDKFATAPNIPRRRKQKDEIEIKTEKIEESLTKAAGDVAQAIGGDVKQTEAELLSRVLGKINQSSTNLSDLLIGMKVDRSQEQDDLTKQETRGQQVKRLVSKTKQDVQQTRFIQRKDRQPSEQRPNRGEFKRSVSAKSPALTTVDIFSGQPLGIFTKQEPNYGTKLDVWENLKQRELTLATAQPPANYFQKMILWTEQGKVWKFPIDNEQGLESEKDVHFSEHVFLDTHLEGWCPKKGPIRHFMELVCVGLSKNPFYTIQEKKEHIMWYKEYFESKKDLLSEVGAWNVKPASTEATQN</sequence>
<evidence type="ECO:0000256" key="1">
    <source>
        <dbReference type="ARBA" id="ARBA00004173"/>
    </source>
</evidence>
<keyword evidence="3" id="KW-0809">Transit peptide</keyword>
<feature type="region of interest" description="Disordered" evidence="9">
    <location>
        <begin position="149"/>
        <end position="204"/>
    </location>
</feature>